<accession>A0A2C5YV79</accession>
<keyword evidence="2" id="KW-1133">Transmembrane helix</keyword>
<feature type="compositionally biased region" description="Low complexity" evidence="1">
    <location>
        <begin position="441"/>
        <end position="450"/>
    </location>
</feature>
<feature type="transmembrane region" description="Helical" evidence="2">
    <location>
        <begin position="90"/>
        <end position="111"/>
    </location>
</feature>
<feature type="compositionally biased region" description="Low complexity" evidence="1">
    <location>
        <begin position="425"/>
        <end position="434"/>
    </location>
</feature>
<comment type="caution">
    <text evidence="3">The sequence shown here is derived from an EMBL/GenBank/DDBJ whole genome shotgun (WGS) entry which is preliminary data.</text>
</comment>
<protein>
    <submittedName>
        <fullName evidence="3">Uncharacterized protein</fullName>
    </submittedName>
</protein>
<organism evidence="3 4">
    <name type="scientific">Ophiocordyceps australis</name>
    <dbReference type="NCBI Taxonomy" id="1399860"/>
    <lineage>
        <taxon>Eukaryota</taxon>
        <taxon>Fungi</taxon>
        <taxon>Dikarya</taxon>
        <taxon>Ascomycota</taxon>
        <taxon>Pezizomycotina</taxon>
        <taxon>Sordariomycetes</taxon>
        <taxon>Hypocreomycetidae</taxon>
        <taxon>Hypocreales</taxon>
        <taxon>Ophiocordycipitaceae</taxon>
        <taxon>Ophiocordyceps</taxon>
    </lineage>
</organism>
<proteinExistence type="predicted"/>
<keyword evidence="2" id="KW-0472">Membrane</keyword>
<dbReference type="EMBL" id="NJEU01000655">
    <property type="protein sequence ID" value="PHH71656.1"/>
    <property type="molecule type" value="Genomic_DNA"/>
</dbReference>
<dbReference type="Proteomes" id="UP000224854">
    <property type="component" value="Unassembled WGS sequence"/>
</dbReference>
<sequence>MGHSSQPFMYSGLDGGSGSEWRFPVAVFDPKAVTRASWQAKPAKPRARGPLISLDQHPDAHALPSYRAHRGRELSKAARNGIKWLRRVQWALRMLQLSAAAAVLALMTLLVRMDPVTVWTLRIAPGLSVLHCLYAVLHLSRSASGRTPASSAAYHAFAAAIDLGLLSAYVFGAMRLGRTLHGPVATSLSDQSLAPVFVSTVYYALIGTAGLELLSLSMSLWLGFMFRRISLLPPDMNPLERRLTTRPMHAKKLSTTTVSSSSGDEHGGDLSSCSSLPFTHARAGHDYVPYRHSASRLPTNLSNLWTAQDRYINKSSPAYTLLQQHNEQHNDGPLKTHPDPLRVHPPPAEKRDAMQSLMSTLQPKPYAWQSNVSVTDETRRLTHQKQPWRGPPVSSRGQLQGGHSPKAHGKDVDSEPSPLHHPIIGSSSRLSSGSDYRTRRSTSTFASAAAPERRRVSGKHGATEQATDQVSGPYYS</sequence>
<evidence type="ECO:0000313" key="3">
    <source>
        <dbReference type="EMBL" id="PHH71656.1"/>
    </source>
</evidence>
<name>A0A2C5YV79_9HYPO</name>
<keyword evidence="2" id="KW-0812">Transmembrane</keyword>
<keyword evidence="4" id="KW-1185">Reference proteome</keyword>
<feature type="region of interest" description="Disordered" evidence="1">
    <location>
        <begin position="328"/>
        <end position="348"/>
    </location>
</feature>
<feature type="transmembrane region" description="Helical" evidence="2">
    <location>
        <begin position="123"/>
        <end position="140"/>
    </location>
</feature>
<feature type="region of interest" description="Disordered" evidence="1">
    <location>
        <begin position="249"/>
        <end position="271"/>
    </location>
</feature>
<reference evidence="3 4" key="1">
    <citation type="submission" date="2017-06" db="EMBL/GenBank/DDBJ databases">
        <title>Ant-infecting Ophiocordyceps genomes reveal a high diversity of potential behavioral manipulation genes and a possible major role for enterotoxins.</title>
        <authorList>
            <person name="De Bekker C."/>
            <person name="Evans H.C."/>
            <person name="Brachmann A."/>
            <person name="Hughes D.P."/>
        </authorList>
    </citation>
    <scope>NUCLEOTIDE SEQUENCE [LARGE SCALE GENOMIC DNA]</scope>
    <source>
        <strain evidence="3 4">1348a</strain>
    </source>
</reference>
<evidence type="ECO:0000256" key="1">
    <source>
        <dbReference type="SAM" id="MobiDB-lite"/>
    </source>
</evidence>
<feature type="transmembrane region" description="Helical" evidence="2">
    <location>
        <begin position="152"/>
        <end position="171"/>
    </location>
</feature>
<feature type="region of interest" description="Disordered" evidence="1">
    <location>
        <begin position="374"/>
        <end position="476"/>
    </location>
</feature>
<feature type="transmembrane region" description="Helical" evidence="2">
    <location>
        <begin position="201"/>
        <end position="226"/>
    </location>
</feature>
<evidence type="ECO:0000256" key="2">
    <source>
        <dbReference type="SAM" id="Phobius"/>
    </source>
</evidence>
<evidence type="ECO:0000313" key="4">
    <source>
        <dbReference type="Proteomes" id="UP000224854"/>
    </source>
</evidence>
<dbReference type="OrthoDB" id="5404940at2759"/>
<dbReference type="AlphaFoldDB" id="A0A2C5YV79"/>
<gene>
    <name evidence="3" type="ORF">CDD82_6386</name>
</gene>